<name>A0A382T0L7_9ZZZZ</name>
<dbReference type="Gene3D" id="6.20.50.110">
    <property type="entry name" value="Methyltransferase, zinc-binding domain"/>
    <property type="match status" value="1"/>
</dbReference>
<organism evidence="2">
    <name type="scientific">marine metagenome</name>
    <dbReference type="NCBI Taxonomy" id="408172"/>
    <lineage>
        <taxon>unclassified sequences</taxon>
        <taxon>metagenomes</taxon>
        <taxon>ecological metagenomes</taxon>
    </lineage>
</organism>
<dbReference type="InterPro" id="IPR038576">
    <property type="entry name" value="Methyltransf_Zn-bd_dom_put_sf"/>
</dbReference>
<gene>
    <name evidence="2" type="ORF">METZ01_LOCUS368196</name>
</gene>
<protein>
    <recommendedName>
        <fullName evidence="1">Methyltransferase putative zinc binding domain-containing protein</fullName>
    </recommendedName>
</protein>
<evidence type="ECO:0000259" key="1">
    <source>
        <dbReference type="Pfam" id="PF08421"/>
    </source>
</evidence>
<dbReference type="InterPro" id="IPR013630">
    <property type="entry name" value="Methyltransf_Zn-bd_dom_put"/>
</dbReference>
<dbReference type="EMBL" id="UINC01132803">
    <property type="protein sequence ID" value="SVD15342.1"/>
    <property type="molecule type" value="Genomic_DNA"/>
</dbReference>
<proteinExistence type="predicted"/>
<accession>A0A382T0L7</accession>
<dbReference type="Pfam" id="PF08421">
    <property type="entry name" value="Methyltransf_13"/>
    <property type="match status" value="1"/>
</dbReference>
<evidence type="ECO:0000313" key="2">
    <source>
        <dbReference type="EMBL" id="SVD15342.1"/>
    </source>
</evidence>
<sequence length="58" mass="6689">MKCKITGEKINSFMSFGQMPAANGFLEKKDFDTEFFYEMEVGFSNKISLFQLSEFSDP</sequence>
<reference evidence="2" key="1">
    <citation type="submission" date="2018-05" db="EMBL/GenBank/DDBJ databases">
        <authorList>
            <person name="Lanie J.A."/>
            <person name="Ng W.-L."/>
            <person name="Kazmierczak K.M."/>
            <person name="Andrzejewski T.M."/>
            <person name="Davidsen T.M."/>
            <person name="Wayne K.J."/>
            <person name="Tettelin H."/>
            <person name="Glass J.I."/>
            <person name="Rusch D."/>
            <person name="Podicherti R."/>
            <person name="Tsui H.-C.T."/>
            <person name="Winkler M.E."/>
        </authorList>
    </citation>
    <scope>NUCLEOTIDE SEQUENCE</scope>
</reference>
<dbReference type="AlphaFoldDB" id="A0A382T0L7"/>
<feature type="domain" description="Methyltransferase putative zinc binding" evidence="1">
    <location>
        <begin position="3"/>
        <end position="58"/>
    </location>
</feature>
<feature type="non-terminal residue" evidence="2">
    <location>
        <position position="58"/>
    </location>
</feature>